<protein>
    <submittedName>
        <fullName evidence="1">Alpha/beta fold hydrolase</fullName>
    </submittedName>
</protein>
<proteinExistence type="predicted"/>
<dbReference type="Proteomes" id="UP001432251">
    <property type="component" value="Chromosome"/>
</dbReference>
<sequence>MRRRQLTSLIWEFTEPKTEPATAPVAAQASPSRTFVLAPFGGGSAYAVGDWLSDLRAPGERVLALQYPGRGPRSAEPHATDLMALARTAAEEIADHTEGPLVLVGHSLGAVLGYEIAHRLELLGKDVELVAVSAARPPDLQRLDPAVVLSMTRGDWIEELATGGNAGLGASPLADVADLAIPVLRADYLLLARYRPGPPRPLDCPLLALGGTADPWVERPHLDAWRSWTTGPFAAAVLPGDHFYYRGATAEFGGLIRSRLRHPAPAVALTPGRHL</sequence>
<dbReference type="EMBL" id="CP146022">
    <property type="protein sequence ID" value="WWQ66596.1"/>
    <property type="molecule type" value="Genomic_DNA"/>
</dbReference>
<evidence type="ECO:0000313" key="2">
    <source>
        <dbReference type="Proteomes" id="UP001432251"/>
    </source>
</evidence>
<organism evidence="1 2">
    <name type="scientific">Streptomyces citrinus</name>
    <dbReference type="NCBI Taxonomy" id="3118173"/>
    <lineage>
        <taxon>Bacteria</taxon>
        <taxon>Bacillati</taxon>
        <taxon>Actinomycetota</taxon>
        <taxon>Actinomycetes</taxon>
        <taxon>Kitasatosporales</taxon>
        <taxon>Streptomycetaceae</taxon>
        <taxon>Streptomyces</taxon>
    </lineage>
</organism>
<keyword evidence="2" id="KW-1185">Reference proteome</keyword>
<name>A0ACD5AHA8_9ACTN</name>
<reference evidence="1" key="1">
    <citation type="journal article" date="2025" name="Int. J. Syst. Evol. Microbiol.">
        <title>Streptomyces citrinus sp. nov., with yellow diffusible pigment.</title>
        <authorList>
            <person name="He Y."/>
            <person name="Yang E."/>
            <person name="Xu J."/>
            <person name="Sun Y."/>
            <person name="Sun L."/>
        </authorList>
    </citation>
    <scope>NUCLEOTIDE SEQUENCE</scope>
    <source>
        <strain evidence="1">Q6</strain>
    </source>
</reference>
<gene>
    <name evidence="1" type="ORF">V2W30_26860</name>
</gene>
<accession>A0ACD5AHA8</accession>
<keyword evidence="1" id="KW-0378">Hydrolase</keyword>
<evidence type="ECO:0000313" key="1">
    <source>
        <dbReference type="EMBL" id="WWQ66596.1"/>
    </source>
</evidence>